<dbReference type="InterPro" id="IPR011067">
    <property type="entry name" value="Plasmid_toxin/cell-grow_inhib"/>
</dbReference>
<dbReference type="Pfam" id="PF02452">
    <property type="entry name" value="PemK_toxin"/>
    <property type="match status" value="1"/>
</dbReference>
<protein>
    <recommendedName>
        <fullName evidence="6">Growth inhibitor PemK</fullName>
    </recommendedName>
</protein>
<dbReference type="Proteomes" id="UP001240984">
    <property type="component" value="Unassembled WGS sequence"/>
</dbReference>
<comment type="similarity">
    <text evidence="1">Belongs to the PemK/MazF family.</text>
</comment>
<dbReference type="EMBL" id="JAUSRA010000001">
    <property type="protein sequence ID" value="MDP9796473.1"/>
    <property type="molecule type" value="Genomic_DNA"/>
</dbReference>
<accession>A0ABT9MZ09</accession>
<organism evidence="4 5">
    <name type="scientific">Catenuloplanes nepalensis</name>
    <dbReference type="NCBI Taxonomy" id="587533"/>
    <lineage>
        <taxon>Bacteria</taxon>
        <taxon>Bacillati</taxon>
        <taxon>Actinomycetota</taxon>
        <taxon>Actinomycetes</taxon>
        <taxon>Micromonosporales</taxon>
        <taxon>Micromonosporaceae</taxon>
        <taxon>Catenuloplanes</taxon>
    </lineage>
</organism>
<evidence type="ECO:0008006" key="6">
    <source>
        <dbReference type="Google" id="ProtNLM"/>
    </source>
</evidence>
<feature type="region of interest" description="Disordered" evidence="3">
    <location>
        <begin position="1"/>
        <end position="74"/>
    </location>
</feature>
<evidence type="ECO:0000313" key="5">
    <source>
        <dbReference type="Proteomes" id="UP001240984"/>
    </source>
</evidence>
<comment type="caution">
    <text evidence="4">The sequence shown here is derived from an EMBL/GenBank/DDBJ whole genome shotgun (WGS) entry which is preliminary data.</text>
</comment>
<gene>
    <name evidence="4" type="ORF">J2S43_004985</name>
</gene>
<feature type="compositionally biased region" description="Low complexity" evidence="3">
    <location>
        <begin position="14"/>
        <end position="27"/>
    </location>
</feature>
<proteinExistence type="inferred from homology"/>
<dbReference type="Gene3D" id="2.30.30.110">
    <property type="match status" value="1"/>
</dbReference>
<evidence type="ECO:0000256" key="3">
    <source>
        <dbReference type="SAM" id="MobiDB-lite"/>
    </source>
</evidence>
<dbReference type="SUPFAM" id="SSF50118">
    <property type="entry name" value="Cell growth inhibitor/plasmid maintenance toxic component"/>
    <property type="match status" value="1"/>
</dbReference>
<evidence type="ECO:0000256" key="1">
    <source>
        <dbReference type="ARBA" id="ARBA00007521"/>
    </source>
</evidence>
<sequence length="200" mass="21984">MAGILRGIADKLTGRSASPSPASSTRSDGTRSDGTRSGGFREGAAHLGRRLTGRPTARPGTGREGRPARPTPATARIRKGRQLAYAPELDGQADPGEIVWTWVAYEEDASKGKDRPVLVVGRDGRVLLGLMLSSQSERQGQRHWLALGPGDWDRDKRPSFVRLDRVVQVREDGIRREGAILDRPRFDRIAGVLRHTYNWG</sequence>
<dbReference type="InterPro" id="IPR003477">
    <property type="entry name" value="PemK-like"/>
</dbReference>
<keyword evidence="5" id="KW-1185">Reference proteome</keyword>
<reference evidence="4 5" key="1">
    <citation type="submission" date="2023-07" db="EMBL/GenBank/DDBJ databases">
        <title>Sequencing the genomes of 1000 actinobacteria strains.</title>
        <authorList>
            <person name="Klenk H.-P."/>
        </authorList>
    </citation>
    <scope>NUCLEOTIDE SEQUENCE [LARGE SCALE GENOMIC DNA]</scope>
    <source>
        <strain evidence="4 5">DSM 44710</strain>
    </source>
</reference>
<name>A0ABT9MZ09_9ACTN</name>
<evidence type="ECO:0000256" key="2">
    <source>
        <dbReference type="ARBA" id="ARBA00022649"/>
    </source>
</evidence>
<keyword evidence="2" id="KW-1277">Toxin-antitoxin system</keyword>
<evidence type="ECO:0000313" key="4">
    <source>
        <dbReference type="EMBL" id="MDP9796473.1"/>
    </source>
</evidence>
<dbReference type="RefSeq" id="WP_306833077.1">
    <property type="nucleotide sequence ID" value="NZ_JAUSRA010000001.1"/>
</dbReference>